<reference evidence="2 3" key="1">
    <citation type="journal article" date="2018" name="Biotechnol. Biofuels">
        <title>Integrative visual omics of the white-rot fungus Polyporus brumalis exposes the biotechnological potential of its oxidative enzymes for delignifying raw plant biomass.</title>
        <authorList>
            <person name="Miyauchi S."/>
            <person name="Rancon A."/>
            <person name="Drula E."/>
            <person name="Hage H."/>
            <person name="Chaduli D."/>
            <person name="Favel A."/>
            <person name="Grisel S."/>
            <person name="Henrissat B."/>
            <person name="Herpoel-Gimbert I."/>
            <person name="Ruiz-Duenas F.J."/>
            <person name="Chevret D."/>
            <person name="Hainaut M."/>
            <person name="Lin J."/>
            <person name="Wang M."/>
            <person name="Pangilinan J."/>
            <person name="Lipzen A."/>
            <person name="Lesage-Meessen L."/>
            <person name="Navarro D."/>
            <person name="Riley R."/>
            <person name="Grigoriev I.V."/>
            <person name="Zhou S."/>
            <person name="Raouche S."/>
            <person name="Rosso M.N."/>
        </authorList>
    </citation>
    <scope>NUCLEOTIDE SEQUENCE [LARGE SCALE GENOMIC DNA]</scope>
    <source>
        <strain evidence="2 3">BRFM 1820</strain>
    </source>
</reference>
<feature type="region of interest" description="Disordered" evidence="1">
    <location>
        <begin position="66"/>
        <end position="105"/>
    </location>
</feature>
<accession>A0A371DM71</accession>
<protein>
    <submittedName>
        <fullName evidence="2">Uncharacterized protein</fullName>
    </submittedName>
</protein>
<dbReference type="AlphaFoldDB" id="A0A371DM71"/>
<feature type="compositionally biased region" description="Polar residues" evidence="1">
    <location>
        <begin position="78"/>
        <end position="88"/>
    </location>
</feature>
<gene>
    <name evidence="2" type="ORF">OH76DRAFT_1479432</name>
</gene>
<proteinExistence type="predicted"/>
<dbReference type="EMBL" id="KZ857386">
    <property type="protein sequence ID" value="RDX53631.1"/>
    <property type="molecule type" value="Genomic_DNA"/>
</dbReference>
<name>A0A371DM71_9APHY</name>
<evidence type="ECO:0000313" key="3">
    <source>
        <dbReference type="Proteomes" id="UP000256964"/>
    </source>
</evidence>
<sequence>MNIAALVHAKDQPVFVTRNHWGSASTGMSSFPHGRDDVVESGTARTALWHTEDDLHGLRPHGAETSSQVAAPSESRCVFSTNNTTTDGGVSRSRSSSPGSFESQAHQSTSTEFLGWLDPPSLDVGHGPFRGLHAGTHVGEVVLGNRRAPSPVALPAPLSDLDVWYDIVDLFVGLRTPPPVVVYRALGIDPTVQGHGLHALQDTRDGSGPPPMAAILQLALVDTIHRCMSGRDLAATLRDHFQCFQREPQGRWRSTMFDVLEEQWYFKSVPCQADLASEEKLWFVDFAAGIPLSLLRDMPRRTRPSRPEPDRACETITADGPRCMLKFSRWDYTVY</sequence>
<dbReference type="Proteomes" id="UP000256964">
    <property type="component" value="Unassembled WGS sequence"/>
</dbReference>
<evidence type="ECO:0000313" key="2">
    <source>
        <dbReference type="EMBL" id="RDX53631.1"/>
    </source>
</evidence>
<organism evidence="2 3">
    <name type="scientific">Lentinus brumalis</name>
    <dbReference type="NCBI Taxonomy" id="2498619"/>
    <lineage>
        <taxon>Eukaryota</taxon>
        <taxon>Fungi</taxon>
        <taxon>Dikarya</taxon>
        <taxon>Basidiomycota</taxon>
        <taxon>Agaricomycotina</taxon>
        <taxon>Agaricomycetes</taxon>
        <taxon>Polyporales</taxon>
        <taxon>Polyporaceae</taxon>
        <taxon>Lentinus</taxon>
    </lineage>
</organism>
<evidence type="ECO:0000256" key="1">
    <source>
        <dbReference type="SAM" id="MobiDB-lite"/>
    </source>
</evidence>
<keyword evidence="3" id="KW-1185">Reference proteome</keyword>